<dbReference type="Gene3D" id="1.20.120.520">
    <property type="entry name" value="nmb1532 protein domain like"/>
    <property type="match status" value="1"/>
</dbReference>
<dbReference type="RefSeq" id="WP_130107913.1">
    <property type="nucleotide sequence ID" value="NZ_CP025781.1"/>
</dbReference>
<name>A0A7G3GE61_9NEIS</name>
<gene>
    <name evidence="2" type="ORF">C1H71_18965</name>
</gene>
<protein>
    <submittedName>
        <fullName evidence="2">Hemerythrin HHE cation-binding protein</fullName>
    </submittedName>
</protein>
<dbReference type="EMBL" id="CP025781">
    <property type="protein sequence ID" value="QBC45409.1"/>
    <property type="molecule type" value="Genomic_DNA"/>
</dbReference>
<reference evidence="2 3" key="1">
    <citation type="submission" date="2018-01" db="EMBL/GenBank/DDBJ databases">
        <title>Genome sequence of Iodobacter sp. strain PCH194 isolated from Indian Trans-Himalaya.</title>
        <authorList>
            <person name="Kumar V."/>
            <person name="Thakur V."/>
            <person name="Kumar S."/>
            <person name="Singh D."/>
        </authorList>
    </citation>
    <scope>NUCLEOTIDE SEQUENCE [LARGE SCALE GENOMIC DNA]</scope>
    <source>
        <strain evidence="2 3">PCH194</strain>
    </source>
</reference>
<evidence type="ECO:0000313" key="3">
    <source>
        <dbReference type="Proteomes" id="UP000515917"/>
    </source>
</evidence>
<dbReference type="AlphaFoldDB" id="A0A7G3GE61"/>
<dbReference type="KEGG" id="ifl:C1H71_18965"/>
<accession>A0A7G3GE61</accession>
<dbReference type="InterPro" id="IPR012312">
    <property type="entry name" value="Hemerythrin-like"/>
</dbReference>
<organism evidence="2 3">
    <name type="scientific">Iodobacter fluviatilis</name>
    <dbReference type="NCBI Taxonomy" id="537"/>
    <lineage>
        <taxon>Bacteria</taxon>
        <taxon>Pseudomonadati</taxon>
        <taxon>Pseudomonadota</taxon>
        <taxon>Betaproteobacteria</taxon>
        <taxon>Neisseriales</taxon>
        <taxon>Chitinibacteraceae</taxon>
        <taxon>Iodobacter</taxon>
    </lineage>
</organism>
<sequence>MRRDEKLIKLSREHYASLKLANSLASAPVHTISESLSQQVKTARIELSAHFKEEEETLIPQLLSYGEFALTNRLKIEHQQLLSLSGDETNSNALKQFGLLLKAHVRFEERELFTVLQAHWEAQP</sequence>
<dbReference type="Pfam" id="PF01814">
    <property type="entry name" value="Hemerythrin"/>
    <property type="match status" value="1"/>
</dbReference>
<proteinExistence type="predicted"/>
<feature type="domain" description="Hemerythrin-like" evidence="1">
    <location>
        <begin position="12"/>
        <end position="115"/>
    </location>
</feature>
<evidence type="ECO:0000259" key="1">
    <source>
        <dbReference type="Pfam" id="PF01814"/>
    </source>
</evidence>
<keyword evidence="3" id="KW-1185">Reference proteome</keyword>
<evidence type="ECO:0000313" key="2">
    <source>
        <dbReference type="EMBL" id="QBC45409.1"/>
    </source>
</evidence>
<dbReference type="Proteomes" id="UP000515917">
    <property type="component" value="Chromosome"/>
</dbReference>